<keyword evidence="9" id="KW-0472">Membrane</keyword>
<protein>
    <recommendedName>
        <fullName evidence="14">RING-type domain-containing protein</fullName>
    </recommendedName>
</protein>
<dbReference type="GO" id="GO:0006886">
    <property type="term" value="P:intracellular protein transport"/>
    <property type="evidence" value="ECO:0007669"/>
    <property type="project" value="UniProtKB-UniRule"/>
</dbReference>
<dbReference type="Proteomes" id="UP000051574">
    <property type="component" value="Unassembled WGS sequence"/>
</dbReference>
<dbReference type="PIRSF" id="PIRSF007860">
    <property type="entry name" value="VPS11"/>
    <property type="match status" value="1"/>
</dbReference>
<evidence type="ECO:0000256" key="12">
    <source>
        <dbReference type="PROSITE-ProRule" id="PRU01006"/>
    </source>
</evidence>
<dbReference type="AlphaFoldDB" id="A0A0T6B3U8"/>
<comment type="similarity">
    <text evidence="3">Belongs to the VPS11 family.</text>
</comment>
<organism evidence="15 16">
    <name type="scientific">Oryctes borbonicus</name>
    <dbReference type="NCBI Taxonomy" id="1629725"/>
    <lineage>
        <taxon>Eukaryota</taxon>
        <taxon>Metazoa</taxon>
        <taxon>Ecdysozoa</taxon>
        <taxon>Arthropoda</taxon>
        <taxon>Hexapoda</taxon>
        <taxon>Insecta</taxon>
        <taxon>Pterygota</taxon>
        <taxon>Neoptera</taxon>
        <taxon>Endopterygota</taxon>
        <taxon>Coleoptera</taxon>
        <taxon>Polyphaga</taxon>
        <taxon>Scarabaeiformia</taxon>
        <taxon>Scarabaeidae</taxon>
        <taxon>Dynastinae</taxon>
        <taxon>Oryctes</taxon>
    </lineage>
</organism>
<keyword evidence="4" id="KW-0813">Transport</keyword>
<evidence type="ECO:0000313" key="15">
    <source>
        <dbReference type="EMBL" id="KRT81937.1"/>
    </source>
</evidence>
<accession>A0A0T6B3U8</accession>
<evidence type="ECO:0000256" key="4">
    <source>
        <dbReference type="ARBA" id="ARBA00022448"/>
    </source>
</evidence>
<feature type="region of interest" description="Disordered" evidence="13">
    <location>
        <begin position="1038"/>
        <end position="1076"/>
    </location>
</feature>
<evidence type="ECO:0000256" key="7">
    <source>
        <dbReference type="ARBA" id="ARBA00022833"/>
    </source>
</evidence>
<comment type="subcellular location">
    <subcellularLocation>
        <location evidence="2">Late endosome membrane</location>
        <topology evidence="2">Peripheral membrane protein</topology>
        <orientation evidence="2">Cytoplasmic side</orientation>
    </subcellularLocation>
    <subcellularLocation>
        <location evidence="1">Lysosome</location>
    </subcellularLocation>
</comment>
<keyword evidence="10" id="KW-0458">Lysosome</keyword>
<dbReference type="InterPro" id="IPR000547">
    <property type="entry name" value="Clathrin_H-chain/VPS_repeat"/>
</dbReference>
<reference evidence="15 16" key="1">
    <citation type="submission" date="2015-09" db="EMBL/GenBank/DDBJ databases">
        <title>Draft genome of the scarab beetle Oryctes borbonicus.</title>
        <authorList>
            <person name="Meyer J.M."/>
            <person name="Markov G.V."/>
            <person name="Baskaran P."/>
            <person name="Herrmann M."/>
            <person name="Sommer R.J."/>
            <person name="Roedelsperger C."/>
        </authorList>
    </citation>
    <scope>NUCLEOTIDE SEQUENCE [LARGE SCALE GENOMIC DNA]</scope>
    <source>
        <strain evidence="15">OB123</strain>
        <tissue evidence="15">Whole animal</tissue>
    </source>
</reference>
<evidence type="ECO:0000256" key="1">
    <source>
        <dbReference type="ARBA" id="ARBA00004371"/>
    </source>
</evidence>
<evidence type="ECO:0000256" key="11">
    <source>
        <dbReference type="PROSITE-ProRule" id="PRU00175"/>
    </source>
</evidence>
<evidence type="ECO:0000256" key="10">
    <source>
        <dbReference type="ARBA" id="ARBA00023228"/>
    </source>
</evidence>
<dbReference type="Pfam" id="PF23356">
    <property type="entry name" value="TPR_PEP5_VPS11"/>
    <property type="match status" value="1"/>
</dbReference>
<dbReference type="InterPro" id="IPR024763">
    <property type="entry name" value="VPS11_C"/>
</dbReference>
<keyword evidence="6 11" id="KW-0863">Zinc-finger</keyword>
<evidence type="ECO:0000259" key="14">
    <source>
        <dbReference type="PROSITE" id="PS50089"/>
    </source>
</evidence>
<evidence type="ECO:0000256" key="5">
    <source>
        <dbReference type="ARBA" id="ARBA00022723"/>
    </source>
</evidence>
<dbReference type="GO" id="GO:0007033">
    <property type="term" value="P:vacuole organization"/>
    <property type="evidence" value="ECO:0007669"/>
    <property type="project" value="TreeGrafter"/>
</dbReference>
<keyword evidence="8" id="KW-0653">Protein transport</keyword>
<dbReference type="InterPro" id="IPR057308">
    <property type="entry name" value="CHCR_PEP5_VPS11"/>
</dbReference>
<sequence length="1076" mass="123161">TIQIDPGDLKIKFVSNDAILREWRKFTFFDLKKGVDHGKISDALKDVDITVTTSGNNQLILGDSKGLIYLISRSWNITSFKAYAIKVYLAYQLRNLPLLVTVGDDEQGINPVIKVWDTSQCEKSETPFCSRVTRAIPNSRAVQANAICVHENLQLLAVGFVDGSLMLYRGDITRDRTSRSKLLKDSGSPITGLAFKTMSTATLLFVATDVSVSAYNITLKDKEHKIHLDNIGCAKQCSVLAESVQESHFVIASNNAVYFYTSDGKGPCYAVDGEKVILEWFRSYLVIISKINRPSSISSANSESQNVTQSHMVTVLDIQNKFIIFSATMNDVKAVFNEWGAFYILDSDYNVYHLDEKDQFIIFSATMNDVKAVFNEWGAFYILDSDYNVYHLDEKDLQTKLSLLFKKNLYDVAIRIAKSEQYDLDGLVDIFQQYGDHLYSKGAYCSAIEQYIKTIGKLEPSYVIRKFVDSQHIELLTTYLQAIHKQGHANEDHTTLLLNCFTKLNKNDSLKDFILMKDHDLDFNVDIAIKVCRQGSPQEALMLARKHQKHDWYIKLLLEDHSKYTEAVEYIGTLKFNDAELYMRKYGSILIQHAPHESTQFLRKLCTNYRPSTQSKNDTVEPVQKADPEDYIHLFLNNSARLVEFLEHLIKEECYLSAPVYDTLLEHYLHVWDSFIDGPDKAKYSHKILKLLQNSDSKYDKPQALVVCHMHGFSSGILYLYEEQKLYQQILRYHMSQDDSISVLSCCRRYGQQEPTLWIHALFYCVNSKNPPMDILPDILSVIAKEQLLSPQLVIDAIEIGRSNISLGHISSYILSELKKEQDIINNDSELTYKYRKDIDSLKEQLETLKHGTIVIQGSRCAACNHPLELPSVHFLCQHSYHQHCFQSYSENEKECPACQPENKKLVELLKAREYTKDLNETFHSELDKRSDGVSLAAEYFGRGVFNKVKVIEDLAIDKTLSIYNKKEQQKHQPEKQIPAYGLGAEARIRQVENARSMQAVKPTSEGRMRVQESQIMSTSYDSSAVTVLPKKIETSKTTNPFEDEYDDTLNPFNKYDEARNPFSEEYDKNLNQYAA</sequence>
<dbReference type="GO" id="GO:0008270">
    <property type="term" value="F:zinc ion binding"/>
    <property type="evidence" value="ECO:0007669"/>
    <property type="project" value="UniProtKB-KW"/>
</dbReference>
<dbReference type="PROSITE" id="PS50236">
    <property type="entry name" value="CHCR"/>
    <property type="match status" value="1"/>
</dbReference>
<dbReference type="GO" id="GO:0031902">
    <property type="term" value="C:late endosome membrane"/>
    <property type="evidence" value="ECO:0007669"/>
    <property type="project" value="UniProtKB-SubCell"/>
</dbReference>
<dbReference type="SUPFAM" id="SSF50978">
    <property type="entry name" value="WD40 repeat-like"/>
    <property type="match status" value="1"/>
</dbReference>
<dbReference type="GO" id="GO:0005764">
    <property type="term" value="C:lysosome"/>
    <property type="evidence" value="ECO:0007669"/>
    <property type="project" value="UniProtKB-SubCell"/>
</dbReference>
<dbReference type="InterPro" id="IPR001841">
    <property type="entry name" value="Znf_RING"/>
</dbReference>
<evidence type="ECO:0000313" key="16">
    <source>
        <dbReference type="Proteomes" id="UP000051574"/>
    </source>
</evidence>
<evidence type="ECO:0000256" key="13">
    <source>
        <dbReference type="SAM" id="MobiDB-lite"/>
    </source>
</evidence>
<dbReference type="CDD" id="cd16688">
    <property type="entry name" value="RING-H2_Vps11"/>
    <property type="match status" value="1"/>
</dbReference>
<evidence type="ECO:0000256" key="9">
    <source>
        <dbReference type="ARBA" id="ARBA00023136"/>
    </source>
</evidence>
<evidence type="ECO:0000256" key="2">
    <source>
        <dbReference type="ARBA" id="ARBA00004492"/>
    </source>
</evidence>
<dbReference type="GO" id="GO:0006904">
    <property type="term" value="P:vesicle docking involved in exocytosis"/>
    <property type="evidence" value="ECO:0007669"/>
    <property type="project" value="TreeGrafter"/>
</dbReference>
<dbReference type="SUPFAM" id="SSF57850">
    <property type="entry name" value="RING/U-box"/>
    <property type="match status" value="1"/>
</dbReference>
<dbReference type="EMBL" id="LJIG01015993">
    <property type="protein sequence ID" value="KRT81937.1"/>
    <property type="molecule type" value="Genomic_DNA"/>
</dbReference>
<feature type="repeat" description="CHCR" evidence="12">
    <location>
        <begin position="451"/>
        <end position="599"/>
    </location>
</feature>
<gene>
    <name evidence="15" type="ORF">AMK59_5836</name>
</gene>
<keyword evidence="5" id="KW-0479">Metal-binding</keyword>
<dbReference type="Pfam" id="PF23341">
    <property type="entry name" value="PEP5_VPS11_N"/>
    <property type="match status" value="1"/>
</dbReference>
<dbReference type="Gene3D" id="2.130.10.10">
    <property type="entry name" value="YVTN repeat-like/Quinoprotein amine dehydrogenase"/>
    <property type="match status" value="1"/>
</dbReference>
<dbReference type="InterPro" id="IPR036322">
    <property type="entry name" value="WD40_repeat_dom_sf"/>
</dbReference>
<dbReference type="GO" id="GO:0048284">
    <property type="term" value="P:organelle fusion"/>
    <property type="evidence" value="ECO:0007669"/>
    <property type="project" value="TreeGrafter"/>
</dbReference>
<name>A0A0T6B3U8_9SCAR</name>
<dbReference type="InterPro" id="IPR013083">
    <property type="entry name" value="Znf_RING/FYVE/PHD"/>
</dbReference>
<proteinExistence type="inferred from homology"/>
<feature type="domain" description="RING-type" evidence="14">
    <location>
        <begin position="861"/>
        <end position="900"/>
    </location>
</feature>
<dbReference type="InterPro" id="IPR015943">
    <property type="entry name" value="WD40/YVTN_repeat-like_dom_sf"/>
</dbReference>
<dbReference type="PANTHER" id="PTHR23323:SF24">
    <property type="entry name" value="VACUOLAR PROTEIN SORTING-ASSOCIATED PROTEIN 11 HOMOLOG"/>
    <property type="match status" value="1"/>
</dbReference>
<dbReference type="Pfam" id="PF12451">
    <property type="entry name" value="VPS11_C"/>
    <property type="match status" value="1"/>
</dbReference>
<dbReference type="InterPro" id="IPR016528">
    <property type="entry name" value="VPS11"/>
</dbReference>
<keyword evidence="16" id="KW-1185">Reference proteome</keyword>
<keyword evidence="7" id="KW-0862">Zinc</keyword>
<dbReference type="OrthoDB" id="26184at2759"/>
<dbReference type="GO" id="GO:0007032">
    <property type="term" value="P:endosome organization"/>
    <property type="evidence" value="ECO:0007669"/>
    <property type="project" value="TreeGrafter"/>
</dbReference>
<evidence type="ECO:0000256" key="8">
    <source>
        <dbReference type="ARBA" id="ARBA00022927"/>
    </source>
</evidence>
<evidence type="ECO:0000256" key="3">
    <source>
        <dbReference type="ARBA" id="ARBA00007070"/>
    </source>
</evidence>
<dbReference type="GO" id="GO:0030674">
    <property type="term" value="F:protein-macromolecule adaptor activity"/>
    <property type="evidence" value="ECO:0007669"/>
    <property type="project" value="TreeGrafter"/>
</dbReference>
<dbReference type="PANTHER" id="PTHR23323">
    <property type="entry name" value="VACUOLAR PROTEIN SORTING-ASSOCIATED PROTEIN"/>
    <property type="match status" value="1"/>
</dbReference>
<dbReference type="Gene3D" id="3.30.40.10">
    <property type="entry name" value="Zinc/RING finger domain, C3HC4 (zinc finger)"/>
    <property type="match status" value="1"/>
</dbReference>
<dbReference type="PROSITE" id="PS50089">
    <property type="entry name" value="ZF_RING_2"/>
    <property type="match status" value="1"/>
</dbReference>
<dbReference type="InterPro" id="IPR057307">
    <property type="entry name" value="PEP5_VPS11_N"/>
</dbReference>
<feature type="non-terminal residue" evidence="15">
    <location>
        <position position="1"/>
    </location>
</feature>
<evidence type="ECO:0000256" key="6">
    <source>
        <dbReference type="ARBA" id="ARBA00022771"/>
    </source>
</evidence>
<comment type="caution">
    <text evidence="15">The sequence shown here is derived from an EMBL/GenBank/DDBJ whole genome shotgun (WGS) entry which is preliminary data.</text>
</comment>
<dbReference type="GO" id="GO:0030897">
    <property type="term" value="C:HOPS complex"/>
    <property type="evidence" value="ECO:0007669"/>
    <property type="project" value="TreeGrafter"/>
</dbReference>